<feature type="binding site" evidence="14">
    <location>
        <position position="124"/>
    </location>
    <ligand>
        <name>Fe cation</name>
        <dbReference type="ChEBI" id="CHEBI:24875"/>
    </ligand>
</feature>
<keyword evidence="8 14" id="KW-0071">Autoinducer synthesis</keyword>
<evidence type="ECO:0000256" key="4">
    <source>
        <dbReference type="ARBA" id="ARBA00012240"/>
    </source>
</evidence>
<feature type="binding site" evidence="14">
    <location>
        <position position="59"/>
    </location>
    <ligand>
        <name>Fe cation</name>
        <dbReference type="ChEBI" id="CHEBI:24875"/>
    </ligand>
</feature>
<accession>D9QR17</accession>
<dbReference type="GO" id="GO:0043768">
    <property type="term" value="F:S-ribosylhomocysteine lyase activity"/>
    <property type="evidence" value="ECO:0007669"/>
    <property type="project" value="UniProtKB-UniRule"/>
</dbReference>
<dbReference type="NCBIfam" id="NF002606">
    <property type="entry name" value="PRK02260.2-4"/>
    <property type="match status" value="1"/>
</dbReference>
<name>D9QR17_ACEAZ</name>
<keyword evidence="10 14" id="KW-0456">Lyase</keyword>
<evidence type="ECO:0000313" key="15">
    <source>
        <dbReference type="EMBL" id="ADL12958.1"/>
    </source>
</evidence>
<dbReference type="eggNOG" id="COG1854">
    <property type="taxonomic scope" value="Bacteria"/>
</dbReference>
<dbReference type="AlphaFoldDB" id="D9QR17"/>
<dbReference type="RefSeq" id="WP_013278403.1">
    <property type="nucleotide sequence ID" value="NC_014378.1"/>
</dbReference>
<dbReference type="InterPro" id="IPR037005">
    <property type="entry name" value="LuxS_sf"/>
</dbReference>
<dbReference type="PANTHER" id="PTHR35799:SF1">
    <property type="entry name" value="S-RIBOSYLHOMOCYSTEINE LYASE"/>
    <property type="match status" value="1"/>
</dbReference>
<keyword evidence="6 14" id="KW-0673">Quorum sensing</keyword>
<comment type="catalytic activity">
    <reaction evidence="1 14">
        <text>S-(5-deoxy-D-ribos-5-yl)-L-homocysteine = (S)-4,5-dihydroxypentane-2,3-dione + L-homocysteine</text>
        <dbReference type="Rhea" id="RHEA:17753"/>
        <dbReference type="ChEBI" id="CHEBI:29484"/>
        <dbReference type="ChEBI" id="CHEBI:58195"/>
        <dbReference type="ChEBI" id="CHEBI:58199"/>
        <dbReference type="EC" id="4.4.1.21"/>
    </reaction>
</comment>
<dbReference type="Pfam" id="PF02664">
    <property type="entry name" value="LuxS"/>
    <property type="match status" value="1"/>
</dbReference>
<dbReference type="OrthoDB" id="9788129at2"/>
<dbReference type="EMBL" id="CP002105">
    <property type="protein sequence ID" value="ADL12958.1"/>
    <property type="molecule type" value="Genomic_DNA"/>
</dbReference>
<dbReference type="EC" id="4.4.1.21" evidence="4 14"/>
<comment type="similarity">
    <text evidence="2 14">Belongs to the LuxS family.</text>
</comment>
<evidence type="ECO:0000256" key="12">
    <source>
        <dbReference type="ARBA" id="ARBA00030600"/>
    </source>
</evidence>
<evidence type="ECO:0000256" key="1">
    <source>
        <dbReference type="ARBA" id="ARBA00000297"/>
    </source>
</evidence>
<dbReference type="GO" id="GO:0009372">
    <property type="term" value="P:quorum sensing"/>
    <property type="evidence" value="ECO:0007669"/>
    <property type="project" value="UniProtKB-UniRule"/>
</dbReference>
<dbReference type="GO" id="GO:0005506">
    <property type="term" value="F:iron ion binding"/>
    <property type="evidence" value="ECO:0007669"/>
    <property type="project" value="InterPro"/>
</dbReference>
<comment type="subunit">
    <text evidence="3 14">Homodimer.</text>
</comment>
<feature type="binding site" evidence="14">
    <location>
        <position position="55"/>
    </location>
    <ligand>
        <name>Fe cation</name>
        <dbReference type="ChEBI" id="CHEBI:24875"/>
    </ligand>
</feature>
<evidence type="ECO:0000256" key="14">
    <source>
        <dbReference type="HAMAP-Rule" id="MF_00091"/>
    </source>
</evidence>
<organism evidence="15 16">
    <name type="scientific">Acetohalobium arabaticum (strain ATCC 49924 / DSM 5501 / Z-7288)</name>
    <dbReference type="NCBI Taxonomy" id="574087"/>
    <lineage>
        <taxon>Bacteria</taxon>
        <taxon>Bacillati</taxon>
        <taxon>Bacillota</taxon>
        <taxon>Clostridia</taxon>
        <taxon>Halanaerobiales</taxon>
        <taxon>Halobacteroidaceae</taxon>
        <taxon>Acetohalobium</taxon>
    </lineage>
</organism>
<evidence type="ECO:0000256" key="8">
    <source>
        <dbReference type="ARBA" id="ARBA00022929"/>
    </source>
</evidence>
<evidence type="ECO:0000256" key="2">
    <source>
        <dbReference type="ARBA" id="ARBA00007311"/>
    </source>
</evidence>
<evidence type="ECO:0000256" key="13">
    <source>
        <dbReference type="ARBA" id="ARBA00031777"/>
    </source>
</evidence>
<sequence length="148" mass="16615">MEIEVESFNLDHTQVDAPYVREAGRIETPQGDLIQKYDLRLLQPNENAVPTGAMHTLEHLLAGYMRERIDNVVDVAPMGCRTGFYLIVVGSPELDEIEEAVVDSLQEVIKTEMEDVPATTARECGNYRDHSLFGAKEYAEEVLAGFKE</sequence>
<reference evidence="15 16" key="1">
    <citation type="journal article" date="2010" name="Stand. Genomic Sci.">
        <title>Complete genome sequence of Acetohalobium arabaticum type strain (Z-7288).</title>
        <authorList>
            <person name="Sikorski J."/>
            <person name="Lapidus A."/>
            <person name="Chertkov O."/>
            <person name="Lucas S."/>
            <person name="Copeland A."/>
            <person name="Glavina Del Rio T."/>
            <person name="Nolan M."/>
            <person name="Tice H."/>
            <person name="Cheng J.F."/>
            <person name="Han C."/>
            <person name="Brambilla E."/>
            <person name="Pitluck S."/>
            <person name="Liolios K."/>
            <person name="Ivanova N."/>
            <person name="Mavromatis K."/>
            <person name="Mikhailova N."/>
            <person name="Pati A."/>
            <person name="Bruce D."/>
            <person name="Detter C."/>
            <person name="Tapia R."/>
            <person name="Goodwin L."/>
            <person name="Chen A."/>
            <person name="Palaniappan K."/>
            <person name="Land M."/>
            <person name="Hauser L."/>
            <person name="Chang Y.J."/>
            <person name="Jeffries C.D."/>
            <person name="Rohde M."/>
            <person name="Goker M."/>
            <person name="Spring S."/>
            <person name="Woyke T."/>
            <person name="Bristow J."/>
            <person name="Eisen J.A."/>
            <person name="Markowitz V."/>
            <person name="Hugenholtz P."/>
            <person name="Kyrpides N.C."/>
            <person name="Klenk H.P."/>
        </authorList>
    </citation>
    <scope>NUCLEOTIDE SEQUENCE [LARGE SCALE GENOMIC DNA]</scope>
    <source>
        <strain evidence="16">ATCC 49924 / DSM 5501 / Z-7288</strain>
    </source>
</reference>
<dbReference type="PANTHER" id="PTHR35799">
    <property type="entry name" value="S-RIBOSYLHOMOCYSTEINE LYASE"/>
    <property type="match status" value="1"/>
</dbReference>
<protein>
    <recommendedName>
        <fullName evidence="5 14">S-ribosylhomocysteine lyase</fullName>
        <ecNumber evidence="4 14">4.4.1.21</ecNumber>
    </recommendedName>
    <alternativeName>
        <fullName evidence="12 14">AI-2 synthesis protein</fullName>
    </alternativeName>
    <alternativeName>
        <fullName evidence="13 14">Autoinducer-2 production protein LuxS</fullName>
    </alternativeName>
</protein>
<dbReference type="STRING" id="574087.Acear_1448"/>
<dbReference type="Proteomes" id="UP000001661">
    <property type="component" value="Chromosome"/>
</dbReference>
<dbReference type="HAMAP" id="MF_00091">
    <property type="entry name" value="LuxS"/>
    <property type="match status" value="1"/>
</dbReference>
<evidence type="ECO:0000256" key="5">
    <source>
        <dbReference type="ARBA" id="ARBA00015130"/>
    </source>
</evidence>
<comment type="cofactor">
    <cofactor evidence="14">
        <name>Fe cation</name>
        <dbReference type="ChEBI" id="CHEBI:24875"/>
    </cofactor>
    <text evidence="14">Binds 1 Fe cation per subunit.</text>
</comment>
<dbReference type="Gene3D" id="3.30.1360.80">
    <property type="entry name" value="S-ribosylhomocysteinase (LuxS)"/>
    <property type="match status" value="1"/>
</dbReference>
<dbReference type="PRINTS" id="PR01487">
    <property type="entry name" value="LUXSPROTEIN"/>
</dbReference>
<dbReference type="KEGG" id="aar:Acear_1448"/>
<evidence type="ECO:0000256" key="10">
    <source>
        <dbReference type="ARBA" id="ARBA00023239"/>
    </source>
</evidence>
<dbReference type="PIRSF" id="PIRSF006160">
    <property type="entry name" value="AI2"/>
    <property type="match status" value="1"/>
</dbReference>
<dbReference type="SUPFAM" id="SSF63411">
    <property type="entry name" value="LuxS/MPP-like metallohydrolase"/>
    <property type="match status" value="1"/>
</dbReference>
<evidence type="ECO:0000256" key="6">
    <source>
        <dbReference type="ARBA" id="ARBA00022654"/>
    </source>
</evidence>
<evidence type="ECO:0000313" key="16">
    <source>
        <dbReference type="Proteomes" id="UP000001661"/>
    </source>
</evidence>
<evidence type="ECO:0000256" key="11">
    <source>
        <dbReference type="ARBA" id="ARBA00024654"/>
    </source>
</evidence>
<evidence type="ECO:0000256" key="7">
    <source>
        <dbReference type="ARBA" id="ARBA00022723"/>
    </source>
</evidence>
<dbReference type="InterPro" id="IPR003815">
    <property type="entry name" value="S-ribosylhomocysteinase"/>
</dbReference>
<gene>
    <name evidence="14" type="primary">luxS</name>
    <name evidence="15" type="ordered locus">Acear_1448</name>
</gene>
<keyword evidence="16" id="KW-1185">Reference proteome</keyword>
<evidence type="ECO:0000256" key="3">
    <source>
        <dbReference type="ARBA" id="ARBA00011738"/>
    </source>
</evidence>
<comment type="function">
    <text evidence="11 14">Involved in the synthesis of autoinducer 2 (AI-2) which is secreted by bacteria and is used to communicate both the cell density and the metabolic potential of the environment. The regulation of gene expression in response to changes in cell density is called quorum sensing. Catalyzes the transformation of S-ribosylhomocysteine (RHC) to homocysteine (HC) and 4,5-dihydroxy-2,3-pentadione (DPD).</text>
</comment>
<keyword evidence="7 14" id="KW-0479">Metal-binding</keyword>
<dbReference type="InterPro" id="IPR011249">
    <property type="entry name" value="Metalloenz_LuxS/M16"/>
</dbReference>
<proteinExistence type="inferred from homology"/>
<keyword evidence="9 14" id="KW-0408">Iron</keyword>
<dbReference type="HOGENOM" id="CLU_107531_2_0_9"/>
<evidence type="ECO:0000256" key="9">
    <source>
        <dbReference type="ARBA" id="ARBA00023004"/>
    </source>
</evidence>